<evidence type="ECO:0000313" key="3">
    <source>
        <dbReference type="EMBL" id="CAF5184091.1"/>
    </source>
</evidence>
<proteinExistence type="inferred from homology"/>
<reference evidence="3" key="1">
    <citation type="submission" date="2021-02" db="EMBL/GenBank/DDBJ databases">
        <authorList>
            <person name="Nowell W R."/>
        </authorList>
    </citation>
    <scope>NUCLEOTIDE SEQUENCE</scope>
</reference>
<organism evidence="3 4">
    <name type="scientific">Rotaria magnacalcarata</name>
    <dbReference type="NCBI Taxonomy" id="392030"/>
    <lineage>
        <taxon>Eukaryota</taxon>
        <taxon>Metazoa</taxon>
        <taxon>Spiralia</taxon>
        <taxon>Gnathifera</taxon>
        <taxon>Rotifera</taxon>
        <taxon>Eurotatoria</taxon>
        <taxon>Bdelloidea</taxon>
        <taxon>Philodinida</taxon>
        <taxon>Philodinidae</taxon>
        <taxon>Rotaria</taxon>
    </lineage>
</organism>
<sequence>MEACTITYTNWMNSKWRSEQVGAMEYYNWEMPNVLIIYNLNSSCHQGSVPVIAVNATLPEYFQAMIKFAAKYHLRLVIKITGSDILARSTAPRSFLLWLHYMENMTLISQYSSCGSANVTNVVRLGAGVQWGGTGGFLQGGSHSLLSSWKGLGVDQVLQYDVVTVDGQRKIVSQCQNSDLFYALSGGVGEASNEALYATLIRDFVRFLPKLAEGGWVRYISMGDHKISMKYIWPNGNPNVGNATFSEFQNNNTDFVFLAKTTAFIPSFYEAYKLALTPSDPTGYNMLLGS</sequence>
<dbReference type="EMBL" id="CAJOBI010320331">
    <property type="protein sequence ID" value="CAF5184091.1"/>
    <property type="molecule type" value="Genomic_DNA"/>
</dbReference>
<evidence type="ECO:0000313" key="4">
    <source>
        <dbReference type="Proteomes" id="UP000676336"/>
    </source>
</evidence>
<keyword evidence="2" id="KW-0560">Oxidoreductase</keyword>
<dbReference type="SUPFAM" id="SSF56176">
    <property type="entry name" value="FAD-binding/transporter-associated domain-like"/>
    <property type="match status" value="1"/>
</dbReference>
<evidence type="ECO:0008006" key="5">
    <source>
        <dbReference type="Google" id="ProtNLM"/>
    </source>
</evidence>
<feature type="non-terminal residue" evidence="3">
    <location>
        <position position="1"/>
    </location>
</feature>
<dbReference type="Gene3D" id="3.30.465.10">
    <property type="match status" value="2"/>
</dbReference>
<evidence type="ECO:0000256" key="1">
    <source>
        <dbReference type="ARBA" id="ARBA00005466"/>
    </source>
</evidence>
<name>A0A8S3HMY2_9BILA</name>
<dbReference type="InterPro" id="IPR016169">
    <property type="entry name" value="FAD-bd_PCMH_sub2"/>
</dbReference>
<evidence type="ECO:0000256" key="2">
    <source>
        <dbReference type="ARBA" id="ARBA00023002"/>
    </source>
</evidence>
<gene>
    <name evidence="3" type="ORF">SMN809_LOCUS69862</name>
</gene>
<dbReference type="PANTHER" id="PTHR13878">
    <property type="entry name" value="GULONOLACTONE OXIDASE"/>
    <property type="match status" value="1"/>
</dbReference>
<dbReference type="InterPro" id="IPR036318">
    <property type="entry name" value="FAD-bd_PCMH-like_sf"/>
</dbReference>
<protein>
    <recommendedName>
        <fullName evidence="5">FAD-binding PCMH-type domain-containing protein</fullName>
    </recommendedName>
</protein>
<dbReference type="AlphaFoldDB" id="A0A8S3HMY2"/>
<dbReference type="PANTHER" id="PTHR13878:SF91">
    <property type="entry name" value="FAD BINDING DOMAIN PROTEIN (AFU_ORTHOLOGUE AFUA_6G12070)-RELATED"/>
    <property type="match status" value="1"/>
</dbReference>
<dbReference type="GO" id="GO:0050660">
    <property type="term" value="F:flavin adenine dinucleotide binding"/>
    <property type="evidence" value="ECO:0007669"/>
    <property type="project" value="InterPro"/>
</dbReference>
<comment type="similarity">
    <text evidence="1">Belongs to the oxygen-dependent FAD-linked oxidoreductase family.</text>
</comment>
<comment type="caution">
    <text evidence="3">The sequence shown here is derived from an EMBL/GenBank/DDBJ whole genome shotgun (WGS) entry which is preliminary data.</text>
</comment>
<dbReference type="GO" id="GO:0016491">
    <property type="term" value="F:oxidoreductase activity"/>
    <property type="evidence" value="ECO:0007669"/>
    <property type="project" value="UniProtKB-KW"/>
</dbReference>
<dbReference type="Proteomes" id="UP000676336">
    <property type="component" value="Unassembled WGS sequence"/>
</dbReference>
<dbReference type="InterPro" id="IPR050432">
    <property type="entry name" value="FAD-linked_Oxidoreductases_BP"/>
</dbReference>
<accession>A0A8S3HMY2</accession>